<dbReference type="EMBL" id="JACHHZ010000001">
    <property type="protein sequence ID" value="MBB6091990.1"/>
    <property type="molecule type" value="Genomic_DNA"/>
</dbReference>
<dbReference type="AlphaFoldDB" id="A0A841HI59"/>
<organism evidence="1 2">
    <name type="scientific">Povalibacter uvarum</name>
    <dbReference type="NCBI Taxonomy" id="732238"/>
    <lineage>
        <taxon>Bacteria</taxon>
        <taxon>Pseudomonadati</taxon>
        <taxon>Pseudomonadota</taxon>
        <taxon>Gammaproteobacteria</taxon>
        <taxon>Steroidobacterales</taxon>
        <taxon>Steroidobacteraceae</taxon>
        <taxon>Povalibacter</taxon>
    </lineage>
</organism>
<keyword evidence="2" id="KW-1185">Reference proteome</keyword>
<name>A0A841HI59_9GAMM</name>
<sequence>MLGHVRKRENGTKELEEAVGGWRLAVSQNGYDVIRPVIPANPGMTEHSGAI</sequence>
<dbReference type="Proteomes" id="UP000588068">
    <property type="component" value="Unassembled WGS sequence"/>
</dbReference>
<evidence type="ECO:0000313" key="1">
    <source>
        <dbReference type="EMBL" id="MBB6091990.1"/>
    </source>
</evidence>
<comment type="caution">
    <text evidence="1">The sequence shown here is derived from an EMBL/GenBank/DDBJ whole genome shotgun (WGS) entry which is preliminary data.</text>
</comment>
<evidence type="ECO:0000313" key="2">
    <source>
        <dbReference type="Proteomes" id="UP000588068"/>
    </source>
</evidence>
<gene>
    <name evidence="1" type="ORF">HNQ60_000836</name>
</gene>
<reference evidence="1 2" key="1">
    <citation type="submission" date="2020-08" db="EMBL/GenBank/DDBJ databases">
        <title>Genomic Encyclopedia of Type Strains, Phase IV (KMG-IV): sequencing the most valuable type-strain genomes for metagenomic binning, comparative biology and taxonomic classification.</title>
        <authorList>
            <person name="Goeker M."/>
        </authorList>
    </citation>
    <scope>NUCLEOTIDE SEQUENCE [LARGE SCALE GENOMIC DNA]</scope>
    <source>
        <strain evidence="1 2">DSM 26723</strain>
    </source>
</reference>
<proteinExistence type="predicted"/>
<accession>A0A841HI59</accession>
<protein>
    <submittedName>
        <fullName evidence="1">Uncharacterized protein</fullName>
    </submittedName>
</protein>